<dbReference type="OrthoDB" id="21502at2759"/>
<sequence length="95" mass="10700">MADENSNESDRQRTLGLWSQATLHSEWNGQLELYPHNCNIGQSGFPILTALEATTSPPHKTAYKLAKARLGASRLSVAAMYWKRDARSVLWAQRE</sequence>
<reference evidence="1 2" key="1">
    <citation type="journal article" date="2020" name="ISME J.">
        <title>Uncovering the hidden diversity of litter-decomposition mechanisms in mushroom-forming fungi.</title>
        <authorList>
            <person name="Floudas D."/>
            <person name="Bentzer J."/>
            <person name="Ahren D."/>
            <person name="Johansson T."/>
            <person name="Persson P."/>
            <person name="Tunlid A."/>
        </authorList>
    </citation>
    <scope>NUCLEOTIDE SEQUENCE [LARGE SCALE GENOMIC DNA]</scope>
    <source>
        <strain evidence="1 2">CBS 175.51</strain>
    </source>
</reference>
<dbReference type="AlphaFoldDB" id="A0A8H5EWB8"/>
<name>A0A8H5EWB8_9AGAR</name>
<comment type="caution">
    <text evidence="1">The sequence shown here is derived from an EMBL/GenBank/DDBJ whole genome shotgun (WGS) entry which is preliminary data.</text>
</comment>
<organism evidence="1 2">
    <name type="scientific">Ephemerocybe angulata</name>
    <dbReference type="NCBI Taxonomy" id="980116"/>
    <lineage>
        <taxon>Eukaryota</taxon>
        <taxon>Fungi</taxon>
        <taxon>Dikarya</taxon>
        <taxon>Basidiomycota</taxon>
        <taxon>Agaricomycotina</taxon>
        <taxon>Agaricomycetes</taxon>
        <taxon>Agaricomycetidae</taxon>
        <taxon>Agaricales</taxon>
        <taxon>Agaricineae</taxon>
        <taxon>Psathyrellaceae</taxon>
        <taxon>Ephemerocybe</taxon>
    </lineage>
</organism>
<evidence type="ECO:0000313" key="2">
    <source>
        <dbReference type="Proteomes" id="UP000541558"/>
    </source>
</evidence>
<proteinExistence type="predicted"/>
<gene>
    <name evidence="1" type="ORF">D9611_007071</name>
</gene>
<accession>A0A8H5EWB8</accession>
<dbReference type="EMBL" id="JAACJK010000221">
    <property type="protein sequence ID" value="KAF5314744.1"/>
    <property type="molecule type" value="Genomic_DNA"/>
</dbReference>
<keyword evidence="2" id="KW-1185">Reference proteome</keyword>
<protein>
    <submittedName>
        <fullName evidence="1">Uncharacterized protein</fullName>
    </submittedName>
</protein>
<dbReference type="Proteomes" id="UP000541558">
    <property type="component" value="Unassembled WGS sequence"/>
</dbReference>
<evidence type="ECO:0000313" key="1">
    <source>
        <dbReference type="EMBL" id="KAF5314744.1"/>
    </source>
</evidence>